<dbReference type="InterPro" id="IPR039383">
    <property type="entry name" value="FHIT"/>
</dbReference>
<feature type="active site" description="Tele-AMP-histidine intermediate" evidence="3">
    <location>
        <position position="133"/>
    </location>
</feature>
<evidence type="ECO:0000256" key="2">
    <source>
        <dbReference type="ARBA" id="ARBA00022801"/>
    </source>
</evidence>
<dbReference type="GO" id="GO:0047710">
    <property type="term" value="F:bis(5'-adenosyl)-triphosphatase activity"/>
    <property type="evidence" value="ECO:0007669"/>
    <property type="project" value="UniProtKB-UniRule"/>
</dbReference>
<accession>A0A7C8IR40</accession>
<evidence type="ECO:0000256" key="3">
    <source>
        <dbReference type="PIRSR" id="PIRSR639383-1"/>
    </source>
</evidence>
<evidence type="ECO:0000256" key="7">
    <source>
        <dbReference type="RuleBase" id="RU366076"/>
    </source>
</evidence>
<dbReference type="FunCoup" id="A0A7C8IR40">
    <property type="interactions" value="156"/>
</dbReference>
<feature type="binding site" evidence="4">
    <location>
        <position position="37"/>
    </location>
    <ligand>
        <name>substrate</name>
    </ligand>
</feature>
<proteinExistence type="predicted"/>
<dbReference type="CDD" id="cd01275">
    <property type="entry name" value="FHIT"/>
    <property type="match status" value="1"/>
</dbReference>
<feature type="binding site" evidence="4">
    <location>
        <position position="135"/>
    </location>
    <ligand>
        <name>substrate</name>
    </ligand>
</feature>
<reference evidence="10 11" key="1">
    <citation type="submission" date="2019-12" db="EMBL/GenBank/DDBJ databases">
        <title>Draft genome sequence of the ascomycete Xylaria multiplex DSM 110363.</title>
        <authorList>
            <person name="Buettner E."/>
            <person name="Kellner H."/>
        </authorList>
    </citation>
    <scope>NUCLEOTIDE SEQUENCE [LARGE SCALE GENOMIC DNA]</scope>
    <source>
        <strain evidence="10 11">DSM 110363</strain>
    </source>
</reference>
<gene>
    <name evidence="10" type="ORF">GQX73_g3352</name>
</gene>
<dbReference type="Pfam" id="PF01230">
    <property type="entry name" value="HIT"/>
    <property type="match status" value="1"/>
</dbReference>
<evidence type="ECO:0000256" key="6">
    <source>
        <dbReference type="PROSITE-ProRule" id="PRU00464"/>
    </source>
</evidence>
<dbReference type="Proteomes" id="UP000481858">
    <property type="component" value="Unassembled WGS sequence"/>
</dbReference>
<keyword evidence="11" id="KW-1185">Reference proteome</keyword>
<comment type="catalytic activity">
    <reaction evidence="7">
        <text>P(1),P(3)-bis(5'-adenosyl) triphosphate + H2O = AMP + ADP + 2 H(+)</text>
        <dbReference type="Rhea" id="RHEA:13893"/>
        <dbReference type="ChEBI" id="CHEBI:15377"/>
        <dbReference type="ChEBI" id="CHEBI:15378"/>
        <dbReference type="ChEBI" id="CHEBI:58529"/>
        <dbReference type="ChEBI" id="CHEBI:456215"/>
        <dbReference type="ChEBI" id="CHEBI:456216"/>
        <dbReference type="EC" id="3.6.1.29"/>
    </reaction>
</comment>
<dbReference type="PROSITE" id="PS51084">
    <property type="entry name" value="HIT_2"/>
    <property type="match status" value="1"/>
</dbReference>
<feature type="binding site" evidence="4">
    <location>
        <position position="120"/>
    </location>
    <ligand>
        <name>substrate</name>
    </ligand>
</feature>
<comment type="cofactor">
    <cofactor evidence="7">
        <name>Mn(2+)</name>
        <dbReference type="ChEBI" id="CHEBI:29035"/>
    </cofactor>
</comment>
<evidence type="ECO:0000256" key="5">
    <source>
        <dbReference type="PIRSR" id="PIRSR639383-3"/>
    </source>
</evidence>
<dbReference type="Gene3D" id="3.30.428.10">
    <property type="entry name" value="HIT-like"/>
    <property type="match status" value="1"/>
</dbReference>
<keyword evidence="2 7" id="KW-0378">Hydrolase</keyword>
<keyword evidence="1 7" id="KW-0547">Nucleotide-binding</keyword>
<protein>
    <recommendedName>
        <fullName evidence="7">Bis(5'-adenosyl)-triphosphatase</fullName>
        <ecNumber evidence="7">3.6.1.29</ecNumber>
    </recommendedName>
</protein>
<sequence length="219" mass="23951">MSNSNASRRPERPIHFGPFDVTTQVFMTTPLSFALVNLKPLLPGHVLVCPRAPHKRLTELSVTELTDLFSSVQRVQRMLARYYFSQPDSKQVDSGAENSAEETAALPPSPEAGSFNIAVQDGTEAGQTVSHVHVHVIPRIRGSTAKESHTQGDAIYELMAAEAGNVGGALWDKVIRSRPQPGGGFPRVEDPDRLARSMGEMEAEADAYRDVLTSMGYEY</sequence>
<dbReference type="InterPro" id="IPR019808">
    <property type="entry name" value="Histidine_triad_CS"/>
</dbReference>
<dbReference type="OrthoDB" id="680339at2759"/>
<evidence type="ECO:0000256" key="1">
    <source>
        <dbReference type="ARBA" id="ARBA00022741"/>
    </source>
</evidence>
<dbReference type="InterPro" id="IPR051884">
    <property type="entry name" value="Bis(5'-adenosyl)-TPase_reg"/>
</dbReference>
<feature type="region of interest" description="Disordered" evidence="8">
    <location>
        <begin position="89"/>
        <end position="115"/>
    </location>
</feature>
<dbReference type="SUPFAM" id="SSF54197">
    <property type="entry name" value="HIT-like"/>
    <property type="match status" value="1"/>
</dbReference>
<dbReference type="PANTHER" id="PTHR46243">
    <property type="entry name" value="BIS(5'-ADENOSYL)-TRIPHOSPHATASE"/>
    <property type="match status" value="1"/>
</dbReference>
<feature type="short sequence motif" description="Histidine triad motif" evidence="6">
    <location>
        <begin position="131"/>
        <end position="135"/>
    </location>
</feature>
<dbReference type="PROSITE" id="PS00892">
    <property type="entry name" value="HIT_1"/>
    <property type="match status" value="1"/>
</dbReference>
<dbReference type="EC" id="3.6.1.29" evidence="7"/>
<evidence type="ECO:0000256" key="4">
    <source>
        <dbReference type="PIRSR" id="PIRSR639383-2"/>
    </source>
</evidence>
<evidence type="ECO:0000256" key="8">
    <source>
        <dbReference type="SAM" id="MobiDB-lite"/>
    </source>
</evidence>
<evidence type="ECO:0000313" key="11">
    <source>
        <dbReference type="Proteomes" id="UP000481858"/>
    </source>
</evidence>
<feature type="site" description="Important for induction of apoptosis" evidence="5">
    <location>
        <position position="156"/>
    </location>
</feature>
<name>A0A7C8IR40_9PEZI</name>
<dbReference type="EMBL" id="WUBL01000026">
    <property type="protein sequence ID" value="KAF2970189.1"/>
    <property type="molecule type" value="Genomic_DNA"/>
</dbReference>
<dbReference type="PANTHER" id="PTHR46243:SF1">
    <property type="entry name" value="BIS(5'-ADENOSYL)-TRIPHOSPHATASE"/>
    <property type="match status" value="1"/>
</dbReference>
<dbReference type="InParanoid" id="A0A7C8IR40"/>
<feature type="binding site" evidence="4">
    <location>
        <begin position="126"/>
        <end position="129"/>
    </location>
    <ligand>
        <name>substrate</name>
    </ligand>
</feature>
<dbReference type="AlphaFoldDB" id="A0A7C8IR40"/>
<comment type="caution">
    <text evidence="10">The sequence shown here is derived from an EMBL/GenBank/DDBJ whole genome shotgun (WGS) entry which is preliminary data.</text>
</comment>
<feature type="domain" description="HIT" evidence="9">
    <location>
        <begin position="12"/>
        <end position="146"/>
    </location>
</feature>
<dbReference type="GO" id="GO:0000166">
    <property type="term" value="F:nucleotide binding"/>
    <property type="evidence" value="ECO:0007669"/>
    <property type="project" value="UniProtKB-KW"/>
</dbReference>
<dbReference type="InterPro" id="IPR036265">
    <property type="entry name" value="HIT-like_sf"/>
</dbReference>
<evidence type="ECO:0000313" key="10">
    <source>
        <dbReference type="EMBL" id="KAF2970189.1"/>
    </source>
</evidence>
<evidence type="ECO:0000259" key="9">
    <source>
        <dbReference type="PROSITE" id="PS51084"/>
    </source>
</evidence>
<organism evidence="10 11">
    <name type="scientific">Xylaria multiplex</name>
    <dbReference type="NCBI Taxonomy" id="323545"/>
    <lineage>
        <taxon>Eukaryota</taxon>
        <taxon>Fungi</taxon>
        <taxon>Dikarya</taxon>
        <taxon>Ascomycota</taxon>
        <taxon>Pezizomycotina</taxon>
        <taxon>Sordariomycetes</taxon>
        <taxon>Xylariomycetidae</taxon>
        <taxon>Xylariales</taxon>
        <taxon>Xylariaceae</taxon>
        <taxon>Xylaria</taxon>
    </lineage>
</organism>
<dbReference type="InterPro" id="IPR011146">
    <property type="entry name" value="HIT-like"/>
</dbReference>